<proteinExistence type="predicted"/>
<keyword evidence="2" id="KW-1185">Reference proteome</keyword>
<comment type="caution">
    <text evidence="1">The sequence shown here is derived from an EMBL/GenBank/DDBJ whole genome shotgun (WGS) entry which is preliminary data.</text>
</comment>
<name>A0A1E5UEX0_9FLAO</name>
<gene>
    <name evidence="1" type="ORF">BHF72_2207</name>
</gene>
<protein>
    <submittedName>
        <fullName evidence="1">Uncharacterized protein</fullName>
    </submittedName>
</protein>
<evidence type="ECO:0000313" key="2">
    <source>
        <dbReference type="Proteomes" id="UP000095601"/>
    </source>
</evidence>
<dbReference type="AlphaFoldDB" id="A0A1E5UEX0"/>
<dbReference type="STRING" id="237258.SAMN04489756_10197"/>
<accession>A0A1E5UEX0</accession>
<dbReference type="Proteomes" id="UP000095601">
    <property type="component" value="Unassembled WGS sequence"/>
</dbReference>
<dbReference type="RefSeq" id="WP_069798346.1">
    <property type="nucleotide sequence ID" value="NZ_CP034157.1"/>
</dbReference>
<organism evidence="1 2">
    <name type="scientific">Cloacibacterium normanense</name>
    <dbReference type="NCBI Taxonomy" id="237258"/>
    <lineage>
        <taxon>Bacteria</taxon>
        <taxon>Pseudomonadati</taxon>
        <taxon>Bacteroidota</taxon>
        <taxon>Flavobacteriia</taxon>
        <taxon>Flavobacteriales</taxon>
        <taxon>Weeksellaceae</taxon>
    </lineage>
</organism>
<dbReference type="OrthoDB" id="9157385at2"/>
<sequence>MDWRFNTIWFDKIENNLLFSKDYKKNQLLSNNDNPFNSEYFIFWYMKEKNLNDLIDYKNIKYLELNSSSLKNFETFQNIQTIKRLDLHYCTKLLTDFGISKLKNSLQILHVNQSKKFTFKTELIELKNLKVLSLNNCGEIENLDFLENLPDLIDFRFVNTNIKSGDLNPIIKHKKIKSVGFLNKRHYSHKTEEIEKILNEKKTDLKIINEFKDDFFTFRYDF</sequence>
<dbReference type="EMBL" id="MKGI01000043">
    <property type="protein sequence ID" value="OEL11337.1"/>
    <property type="molecule type" value="Genomic_DNA"/>
</dbReference>
<dbReference type="Gene3D" id="3.80.10.10">
    <property type="entry name" value="Ribonuclease Inhibitor"/>
    <property type="match status" value="1"/>
</dbReference>
<dbReference type="KEGG" id="cnr:EB819_04300"/>
<reference evidence="1 2" key="1">
    <citation type="submission" date="2016-09" db="EMBL/GenBank/DDBJ databases">
        <authorList>
            <person name="Capua I."/>
            <person name="De Benedictis P."/>
            <person name="Joannis T."/>
            <person name="Lombin L.H."/>
            <person name="Cattoli G."/>
        </authorList>
    </citation>
    <scope>NUCLEOTIDE SEQUENCE [LARGE SCALE GENOMIC DNA]</scope>
    <source>
        <strain evidence="1 2">NRS-1</strain>
    </source>
</reference>
<evidence type="ECO:0000313" key="1">
    <source>
        <dbReference type="EMBL" id="OEL11337.1"/>
    </source>
</evidence>
<dbReference type="InterPro" id="IPR032675">
    <property type="entry name" value="LRR_dom_sf"/>
</dbReference>
<dbReference type="SUPFAM" id="SSF52058">
    <property type="entry name" value="L domain-like"/>
    <property type="match status" value="1"/>
</dbReference>